<dbReference type="PROSITE" id="PS51257">
    <property type="entry name" value="PROKAR_LIPOPROTEIN"/>
    <property type="match status" value="1"/>
</dbReference>
<name>A0A2P6CE62_9FLAO</name>
<evidence type="ECO:0000313" key="3">
    <source>
        <dbReference type="Proteomes" id="UP000247345"/>
    </source>
</evidence>
<dbReference type="Pfam" id="PF14086">
    <property type="entry name" value="DUF4266"/>
    <property type="match status" value="1"/>
</dbReference>
<evidence type="ECO:0000259" key="1">
    <source>
        <dbReference type="Pfam" id="PF14086"/>
    </source>
</evidence>
<feature type="domain" description="DUF4266" evidence="1">
    <location>
        <begin position="21"/>
        <end position="70"/>
    </location>
</feature>
<dbReference type="Proteomes" id="UP000247345">
    <property type="component" value="Unassembled WGS sequence"/>
</dbReference>
<sequence>MIKKCIYAALITISFSSCVVVKEYEKVNINDPDMLLSDKKCDRNVTTAHSYREAAVGANGGKTGGGCGCN</sequence>
<organism evidence="2 3">
    <name type="scientific">Polaribacter butkevichii</name>
    <dbReference type="NCBI Taxonomy" id="218490"/>
    <lineage>
        <taxon>Bacteria</taxon>
        <taxon>Pseudomonadati</taxon>
        <taxon>Bacteroidota</taxon>
        <taxon>Flavobacteriia</taxon>
        <taxon>Flavobacteriales</taxon>
        <taxon>Flavobacteriaceae</taxon>
    </lineage>
</organism>
<dbReference type="RefSeq" id="WP_105048815.1">
    <property type="nucleotide sequence ID" value="NZ_CP150661.1"/>
</dbReference>
<gene>
    <name evidence="2" type="ORF">BTO14_07705</name>
</gene>
<comment type="caution">
    <text evidence="2">The sequence shown here is derived from an EMBL/GenBank/DDBJ whole genome shotgun (WGS) entry which is preliminary data.</text>
</comment>
<reference evidence="2 3" key="1">
    <citation type="submission" date="2016-12" db="EMBL/GenBank/DDBJ databases">
        <title>Trade-off between light-utilization and light-protection in marine flavobacteria.</title>
        <authorList>
            <person name="Kumagai Y."/>
            <person name="Yoshizawa S."/>
            <person name="Kogure K."/>
            <person name="Iwasaki W."/>
        </authorList>
    </citation>
    <scope>NUCLEOTIDE SEQUENCE [LARGE SCALE GENOMIC DNA]</scope>
    <source>
        <strain evidence="2 3">KCTC 12100</strain>
    </source>
</reference>
<dbReference type="AlphaFoldDB" id="A0A2P6CE62"/>
<keyword evidence="3" id="KW-1185">Reference proteome</keyword>
<protein>
    <submittedName>
        <fullName evidence="2">Arginine decarboxylase</fullName>
    </submittedName>
</protein>
<evidence type="ECO:0000313" key="2">
    <source>
        <dbReference type="EMBL" id="PQJ73148.1"/>
    </source>
</evidence>
<dbReference type="InterPro" id="IPR025362">
    <property type="entry name" value="DUF4266"/>
</dbReference>
<dbReference type="OrthoDB" id="679785at2"/>
<dbReference type="EMBL" id="MSCK01000001">
    <property type="protein sequence ID" value="PQJ73148.1"/>
    <property type="molecule type" value="Genomic_DNA"/>
</dbReference>
<accession>A0A2P6CE62</accession>
<proteinExistence type="predicted"/>